<feature type="compositionally biased region" description="Low complexity" evidence="1">
    <location>
        <begin position="273"/>
        <end position="282"/>
    </location>
</feature>
<feature type="region of interest" description="Disordered" evidence="1">
    <location>
        <begin position="257"/>
        <end position="282"/>
    </location>
</feature>
<dbReference type="PANTHER" id="PTHR37533">
    <property type="entry name" value="FLAGELLAR HOOK-LENGTH CONTROL PROTEIN"/>
    <property type="match status" value="1"/>
</dbReference>
<proteinExistence type="predicted"/>
<dbReference type="OrthoDB" id="1792985at2"/>
<feature type="compositionally biased region" description="Polar residues" evidence="1">
    <location>
        <begin position="68"/>
        <end position="94"/>
    </location>
</feature>
<feature type="domain" description="Flagellar hook-length control protein-like C-terminal" evidence="2">
    <location>
        <begin position="180"/>
        <end position="261"/>
    </location>
</feature>
<evidence type="ECO:0000256" key="1">
    <source>
        <dbReference type="SAM" id="MobiDB-lite"/>
    </source>
</evidence>
<evidence type="ECO:0000259" key="2">
    <source>
        <dbReference type="Pfam" id="PF02120"/>
    </source>
</evidence>
<accession>A0A545U4C7</accession>
<evidence type="ECO:0000313" key="4">
    <source>
        <dbReference type="Proteomes" id="UP000319732"/>
    </source>
</evidence>
<gene>
    <name evidence="3" type="ORF">FKG94_05835</name>
</gene>
<dbReference type="PANTHER" id="PTHR37533:SF2">
    <property type="entry name" value="FLAGELLAR HOOK-LENGTH CONTROL PROTEIN"/>
    <property type="match status" value="1"/>
</dbReference>
<dbReference type="InterPro" id="IPR021136">
    <property type="entry name" value="Flagellar_hook_control-like_C"/>
</dbReference>
<dbReference type="InterPro" id="IPR052563">
    <property type="entry name" value="FliK"/>
</dbReference>
<dbReference type="Pfam" id="PF02120">
    <property type="entry name" value="Flg_hook"/>
    <property type="match status" value="1"/>
</dbReference>
<dbReference type="CDD" id="cd17470">
    <property type="entry name" value="T3SS_Flik_C"/>
    <property type="match status" value="1"/>
</dbReference>
<dbReference type="InterPro" id="IPR038610">
    <property type="entry name" value="FliK-like_C_sf"/>
</dbReference>
<feature type="compositionally biased region" description="Low complexity" evidence="1">
    <location>
        <begin position="55"/>
        <end position="67"/>
    </location>
</feature>
<evidence type="ECO:0000313" key="3">
    <source>
        <dbReference type="EMBL" id="TQV84318.1"/>
    </source>
</evidence>
<sequence length="302" mass="30617">MRPGSATGTGLPQTGNVLPPGATAGGDSDAEGEHRQASGAAPPAALQPGRRSPLAGAAIADGGTATAVPNSAQMSTHTSTPVSTQSPGQLSNADVAQPPAAVKPGQEVTPILSGAGGEAADTIDTDSLQSSREPALAAVAKPVQQPALQQYQATAARAGLVQTGVDTPVADPQWRGVVQERVLWLAAQNISAAEIHLDPPELGPLQVRITLSQDQAQVTFSSQHASVREALDTGSHRLRELFEGEGLNLVDVDVSDQSFERQSDPGSGDEVDTATAGSAEAEADTAAVSAINTALGLVDHYV</sequence>
<dbReference type="AlphaFoldDB" id="A0A545U4C7"/>
<name>A0A545U4C7_9GAMM</name>
<dbReference type="Gene3D" id="3.30.750.140">
    <property type="match status" value="1"/>
</dbReference>
<keyword evidence="4" id="KW-1185">Reference proteome</keyword>
<reference evidence="3 4" key="1">
    <citation type="submission" date="2019-06" db="EMBL/GenBank/DDBJ databases">
        <title>Whole genome sequence for Cellvibrionaceae sp. R142.</title>
        <authorList>
            <person name="Wang G."/>
        </authorList>
    </citation>
    <scope>NUCLEOTIDE SEQUENCE [LARGE SCALE GENOMIC DNA]</scope>
    <source>
        <strain evidence="3 4">R142</strain>
    </source>
</reference>
<feature type="compositionally biased region" description="Polar residues" evidence="1">
    <location>
        <begin position="1"/>
        <end position="16"/>
    </location>
</feature>
<dbReference type="Proteomes" id="UP000319732">
    <property type="component" value="Unassembled WGS sequence"/>
</dbReference>
<feature type="region of interest" description="Disordered" evidence="1">
    <location>
        <begin position="1"/>
        <end position="133"/>
    </location>
</feature>
<dbReference type="EMBL" id="VHSG01000006">
    <property type="protein sequence ID" value="TQV84318.1"/>
    <property type="molecule type" value="Genomic_DNA"/>
</dbReference>
<comment type="caution">
    <text evidence="3">The sequence shown here is derived from an EMBL/GenBank/DDBJ whole genome shotgun (WGS) entry which is preliminary data.</text>
</comment>
<protein>
    <recommendedName>
        <fullName evidence="2">Flagellar hook-length control protein-like C-terminal domain-containing protein</fullName>
    </recommendedName>
</protein>
<organism evidence="3 4">
    <name type="scientific">Exilibacterium tricleocarpae</name>
    <dbReference type="NCBI Taxonomy" id="2591008"/>
    <lineage>
        <taxon>Bacteria</taxon>
        <taxon>Pseudomonadati</taxon>
        <taxon>Pseudomonadota</taxon>
        <taxon>Gammaproteobacteria</taxon>
        <taxon>Cellvibrionales</taxon>
        <taxon>Cellvibrionaceae</taxon>
        <taxon>Exilibacterium</taxon>
    </lineage>
</organism>